<accession>A0A918PSA7</accession>
<dbReference type="Proteomes" id="UP000630936">
    <property type="component" value="Unassembled WGS sequence"/>
</dbReference>
<organism evidence="2 3">
    <name type="scientific">Streptomyces inusitatus</name>
    <dbReference type="NCBI Taxonomy" id="68221"/>
    <lineage>
        <taxon>Bacteria</taxon>
        <taxon>Bacillati</taxon>
        <taxon>Actinomycetota</taxon>
        <taxon>Actinomycetes</taxon>
        <taxon>Kitasatosporales</taxon>
        <taxon>Streptomycetaceae</taxon>
        <taxon>Streptomyces</taxon>
    </lineage>
</organism>
<evidence type="ECO:0000313" key="2">
    <source>
        <dbReference type="EMBL" id="GGZ20956.1"/>
    </source>
</evidence>
<dbReference type="InterPro" id="IPR029063">
    <property type="entry name" value="SAM-dependent_MTases_sf"/>
</dbReference>
<dbReference type="Gene3D" id="3.40.50.150">
    <property type="entry name" value="Vaccinia Virus protein VP39"/>
    <property type="match status" value="1"/>
</dbReference>
<reference evidence="2" key="2">
    <citation type="submission" date="2020-09" db="EMBL/GenBank/DDBJ databases">
        <authorList>
            <person name="Sun Q."/>
            <person name="Ohkuma M."/>
        </authorList>
    </citation>
    <scope>NUCLEOTIDE SEQUENCE</scope>
    <source>
        <strain evidence="2">JCM 4988</strain>
    </source>
</reference>
<evidence type="ECO:0000256" key="1">
    <source>
        <dbReference type="SAM" id="MobiDB-lite"/>
    </source>
</evidence>
<proteinExistence type="predicted"/>
<feature type="region of interest" description="Disordered" evidence="1">
    <location>
        <begin position="59"/>
        <end position="97"/>
    </location>
</feature>
<protein>
    <submittedName>
        <fullName evidence="2">Uncharacterized protein</fullName>
    </submittedName>
</protein>
<keyword evidence="3" id="KW-1185">Reference proteome</keyword>
<dbReference type="AlphaFoldDB" id="A0A918PSA7"/>
<dbReference type="RefSeq" id="WP_229868707.1">
    <property type="nucleotide sequence ID" value="NZ_BMWG01000002.1"/>
</dbReference>
<gene>
    <name evidence="2" type="ORF">GCM10010387_12450</name>
</gene>
<sequence length="97" mass="10458">MSESEAPEKPDSVPTAWREWQDAPWGRLRYAVAEANLVRDLDAPGEGRPLRVLDLAGGDGGDAVRLAARDTTSPSSTTPPPCSPPRPSGHRRAAWRS</sequence>
<comment type="caution">
    <text evidence="2">The sequence shown here is derived from an EMBL/GenBank/DDBJ whole genome shotgun (WGS) entry which is preliminary data.</text>
</comment>
<name>A0A918PSA7_9ACTN</name>
<reference evidence="2" key="1">
    <citation type="journal article" date="2014" name="Int. J. Syst. Evol. Microbiol.">
        <title>Complete genome sequence of Corynebacterium casei LMG S-19264T (=DSM 44701T), isolated from a smear-ripened cheese.</title>
        <authorList>
            <consortium name="US DOE Joint Genome Institute (JGI-PGF)"/>
            <person name="Walter F."/>
            <person name="Albersmeier A."/>
            <person name="Kalinowski J."/>
            <person name="Ruckert C."/>
        </authorList>
    </citation>
    <scope>NUCLEOTIDE SEQUENCE</scope>
    <source>
        <strain evidence="2">JCM 4988</strain>
    </source>
</reference>
<feature type="compositionally biased region" description="Low complexity" evidence="1">
    <location>
        <begin position="63"/>
        <end position="76"/>
    </location>
</feature>
<evidence type="ECO:0000313" key="3">
    <source>
        <dbReference type="Proteomes" id="UP000630936"/>
    </source>
</evidence>
<feature type="compositionally biased region" description="Pro residues" evidence="1">
    <location>
        <begin position="77"/>
        <end position="87"/>
    </location>
</feature>
<dbReference type="EMBL" id="BMWG01000002">
    <property type="protein sequence ID" value="GGZ20956.1"/>
    <property type="molecule type" value="Genomic_DNA"/>
</dbReference>
<feature type="compositionally biased region" description="Basic residues" evidence="1">
    <location>
        <begin position="88"/>
        <end position="97"/>
    </location>
</feature>